<gene>
    <name evidence="3" type="ORF">B0J12DRAFT_656424</name>
</gene>
<dbReference type="Pfam" id="PF02627">
    <property type="entry name" value="CMD"/>
    <property type="match status" value="1"/>
</dbReference>
<dbReference type="Proteomes" id="UP000774617">
    <property type="component" value="Unassembled WGS sequence"/>
</dbReference>
<accession>A0ABQ8GKN2</accession>
<name>A0ABQ8GKN2_9PEZI</name>
<evidence type="ECO:0000256" key="1">
    <source>
        <dbReference type="SAM" id="MobiDB-lite"/>
    </source>
</evidence>
<evidence type="ECO:0000259" key="2">
    <source>
        <dbReference type="Pfam" id="PF02627"/>
    </source>
</evidence>
<comment type="caution">
    <text evidence="3">The sequence shown here is derived from an EMBL/GenBank/DDBJ whole genome shotgun (WGS) entry which is preliminary data.</text>
</comment>
<protein>
    <submittedName>
        <fullName evidence="3">AhpD-like protein</fullName>
    </submittedName>
</protein>
<dbReference type="SUPFAM" id="SSF69118">
    <property type="entry name" value="AhpD-like"/>
    <property type="match status" value="1"/>
</dbReference>
<dbReference type="PANTHER" id="PTHR34846:SF11">
    <property type="entry name" value="4-CARBOXYMUCONOLACTONE DECARBOXYLASE FAMILY PROTEIN (AFU_ORTHOLOGUE AFUA_6G11590)"/>
    <property type="match status" value="1"/>
</dbReference>
<dbReference type="InterPro" id="IPR003779">
    <property type="entry name" value="CMD-like"/>
</dbReference>
<organism evidence="3 4">
    <name type="scientific">Macrophomina phaseolina</name>
    <dbReference type="NCBI Taxonomy" id="35725"/>
    <lineage>
        <taxon>Eukaryota</taxon>
        <taxon>Fungi</taxon>
        <taxon>Dikarya</taxon>
        <taxon>Ascomycota</taxon>
        <taxon>Pezizomycotina</taxon>
        <taxon>Dothideomycetes</taxon>
        <taxon>Dothideomycetes incertae sedis</taxon>
        <taxon>Botryosphaeriales</taxon>
        <taxon>Botryosphaeriaceae</taxon>
        <taxon>Macrophomina</taxon>
    </lineage>
</organism>
<feature type="compositionally biased region" description="Pro residues" evidence="1">
    <location>
        <begin position="92"/>
        <end position="104"/>
    </location>
</feature>
<reference evidence="3 4" key="1">
    <citation type="journal article" date="2021" name="Nat. Commun.">
        <title>Genetic determinants of endophytism in the Arabidopsis root mycobiome.</title>
        <authorList>
            <person name="Mesny F."/>
            <person name="Miyauchi S."/>
            <person name="Thiergart T."/>
            <person name="Pickel B."/>
            <person name="Atanasova L."/>
            <person name="Karlsson M."/>
            <person name="Huettel B."/>
            <person name="Barry K.W."/>
            <person name="Haridas S."/>
            <person name="Chen C."/>
            <person name="Bauer D."/>
            <person name="Andreopoulos W."/>
            <person name="Pangilinan J."/>
            <person name="LaButti K."/>
            <person name="Riley R."/>
            <person name="Lipzen A."/>
            <person name="Clum A."/>
            <person name="Drula E."/>
            <person name="Henrissat B."/>
            <person name="Kohler A."/>
            <person name="Grigoriev I.V."/>
            <person name="Martin F.M."/>
            <person name="Hacquard S."/>
        </authorList>
    </citation>
    <scope>NUCLEOTIDE SEQUENCE [LARGE SCALE GENOMIC DNA]</scope>
    <source>
        <strain evidence="3 4">MPI-SDFR-AT-0080</strain>
    </source>
</reference>
<evidence type="ECO:0000313" key="3">
    <source>
        <dbReference type="EMBL" id="KAH7055973.1"/>
    </source>
</evidence>
<evidence type="ECO:0000313" key="4">
    <source>
        <dbReference type="Proteomes" id="UP000774617"/>
    </source>
</evidence>
<feature type="domain" description="Carboxymuconolactone decarboxylase-like" evidence="2">
    <location>
        <begin position="136"/>
        <end position="192"/>
    </location>
</feature>
<dbReference type="InterPro" id="IPR029032">
    <property type="entry name" value="AhpD-like"/>
</dbReference>
<dbReference type="Gene3D" id="1.20.1290.10">
    <property type="entry name" value="AhpD-like"/>
    <property type="match status" value="1"/>
</dbReference>
<feature type="region of interest" description="Disordered" evidence="1">
    <location>
        <begin position="81"/>
        <end position="106"/>
    </location>
</feature>
<keyword evidence="4" id="KW-1185">Reference proteome</keyword>
<proteinExistence type="predicted"/>
<sequence length="288" mass="30793">MRVPTARALHSTPPSLPLSPEAAVAYMQRISAQILSPMRSRFLKSPAPCAASLTPRSRPTALQNHQQPLLQTRARRLLSTTPRHTMRLPYAPTTPPADPSPSNPDPAATAAIYARIAARRAPRPLIPLDLALLHSPPVADGWNAFLGAIRSQTVVDPAVLELAISRVGALTDAAWEWRAHSALAAKAGVGRAVLEWLLLKEDVDAIGAEGVAGMGEREKAVVRYTDAMTKGVAVPEGVFDGLRAHFAEREIVELTTAVAAYNCVSRVLVALDVGEMNGKKLEVPAEAK</sequence>
<dbReference type="EMBL" id="JAGTJR010000008">
    <property type="protein sequence ID" value="KAH7055973.1"/>
    <property type="molecule type" value="Genomic_DNA"/>
</dbReference>
<dbReference type="PANTHER" id="PTHR34846">
    <property type="entry name" value="4-CARBOXYMUCONOLACTONE DECARBOXYLASE FAMILY PROTEIN (AFU_ORTHOLOGUE AFUA_6G11590)"/>
    <property type="match status" value="1"/>
</dbReference>